<proteinExistence type="predicted"/>
<name>A0A819EID3_9BILA</name>
<accession>A0A819EID3</accession>
<evidence type="ECO:0000313" key="3">
    <source>
        <dbReference type="Proteomes" id="UP000663874"/>
    </source>
</evidence>
<evidence type="ECO:0000313" key="2">
    <source>
        <dbReference type="EMBL" id="CAF3851635.1"/>
    </source>
</evidence>
<protein>
    <submittedName>
        <fullName evidence="2">Uncharacterized protein</fullName>
    </submittedName>
</protein>
<feature type="region of interest" description="Disordered" evidence="1">
    <location>
        <begin position="706"/>
        <end position="726"/>
    </location>
</feature>
<dbReference type="EMBL" id="CAJOBE010002931">
    <property type="protein sequence ID" value="CAF3851635.1"/>
    <property type="molecule type" value="Genomic_DNA"/>
</dbReference>
<dbReference type="Proteomes" id="UP000663874">
    <property type="component" value="Unassembled WGS sequence"/>
</dbReference>
<evidence type="ECO:0000256" key="1">
    <source>
        <dbReference type="SAM" id="MobiDB-lite"/>
    </source>
</evidence>
<sequence>MVSSYHLTVKKYLDENRIGCTLPEHIQRGWDRIYTLEEQQFNTRSCIIGPDVQIPNSIVRKRLGTTQILMKTNIEILRKAFELPNELFINLSDEHKLFDIIEDDQLSFEWNDEDNNNEIKHQKSAIDIILNKQREKRRKYEDYKYDYDNIEPLSIYDIIEEIHTNIEKNLNNEDLKLIADLMQIISRHNKNQIMNIYDELTNVQLISKFGGVPKFVQALQEIQKAFEQVAMKTNLISIETVLNVLLEKDNTYRLAMELLKSFNENIKKTKQQQILKLEDKSGDISDHDQTVFNILMKDRISRLSASDLTMLIHDFETIQNIDTTKVGNDRDGQVNFISEQLNIIFIRAHLDGIKTIFHAMKSSIGVSLKDFIDKIESSLTTKLTEHDSIIIESYIHDYLSSLTNNELKIIYERLAQQGVLQRIAITGELNQTITLNLMKKIDTNGLDAVIESMKDVQLDNDSMKELIEALMNINHHIQTQSSISLDQIQNQLGMAYFVETRNLSKPDIHELSKAADLYSIIHINLTEKATIDECSTFLEHLKAPFIRICIQRILNLIKQDNTINLDKVSNKFYNERIIDLINELIYGSDEFNRNLFIHQIKKHLKKNKELPDKLYRQMLKEKFIHIDTKIKIDTDKKKVSTIINEINQILINVEDRIKQEHLVDLFDRIDVPAPSIHRITDKSISSPTKTLKERITRNIKDQLSTTTAVTSTKHSSEQKRSLLKSGPKLQSITQITKKHSKILDDTKKTNNLSIDKDEKKKLKFNARIPLALKSEEQQKSTLGIAHEQPVLLSPTPMTTDTINMTNVSTPSSESDLIEPNQLSFTLVQTTKEKSQEIDNEQSNTINTTIDFEGQQTNVQFNLKIKAKEISDLLQEPNELHEENFEKPDTSFVVKSIETLQGDLEIIRPETISTGKMNENKTLNFELNSNAALLFYPPSVLNDSKQEINTIVSGRIAEFVNDSQFVKTKAQRLFAKTIPTNIVRQPIEEDTIDRSSSSSNLTTNNAETISTVIEARKLLGPSNRPSDEPSIPISTLPSDNIKSSAKTLHRNLPKSIKKIEDIYINSLTKALRNLFTRSEYHSVKLQKIHEELITSGHISPLNEFYRSPSEALRVTLDHCSTYADLIKWTLSLLQTNNKQNLIDFGHDLYSIAIDLDFALIERIDNTRCAIDIQENLKYELQTITETDLREINSYLNASQLDKLVHLSKKLNVISKDRMISDLNLLLLHLIQVCHTFELKYRPMQTRIREIAERFKSRAVTDLVRKLDEIEKRLAKNFSITFHGLSKRMNESRFILMK</sequence>
<gene>
    <name evidence="2" type="ORF">FNK824_LOCUS17962</name>
</gene>
<organism evidence="2 3">
    <name type="scientific">Rotaria sordida</name>
    <dbReference type="NCBI Taxonomy" id="392033"/>
    <lineage>
        <taxon>Eukaryota</taxon>
        <taxon>Metazoa</taxon>
        <taxon>Spiralia</taxon>
        <taxon>Gnathifera</taxon>
        <taxon>Rotifera</taxon>
        <taxon>Eurotatoria</taxon>
        <taxon>Bdelloidea</taxon>
        <taxon>Philodinida</taxon>
        <taxon>Philodinidae</taxon>
        <taxon>Rotaria</taxon>
    </lineage>
</organism>
<reference evidence="2" key="1">
    <citation type="submission" date="2021-02" db="EMBL/GenBank/DDBJ databases">
        <authorList>
            <person name="Nowell W R."/>
        </authorList>
    </citation>
    <scope>NUCLEOTIDE SEQUENCE</scope>
</reference>
<comment type="caution">
    <text evidence="2">The sequence shown here is derived from an EMBL/GenBank/DDBJ whole genome shotgun (WGS) entry which is preliminary data.</text>
</comment>